<reference evidence="6 7" key="1">
    <citation type="submission" date="2019-12" db="EMBL/GenBank/DDBJ databases">
        <title>Genomic-based taxomic classification of the family Erythrobacteraceae.</title>
        <authorList>
            <person name="Xu L."/>
        </authorList>
    </citation>
    <scope>NUCLEOTIDE SEQUENCE [LARGE SCALE GENOMIC DNA]</scope>
    <source>
        <strain evidence="6 7">DSM 16225</strain>
    </source>
</reference>
<keyword evidence="3" id="KW-0804">Transcription</keyword>
<dbReference type="AlphaFoldDB" id="A0A844XZL4"/>
<evidence type="ECO:0000256" key="1">
    <source>
        <dbReference type="ARBA" id="ARBA00023015"/>
    </source>
</evidence>
<dbReference type="GO" id="GO:0003677">
    <property type="term" value="F:DNA binding"/>
    <property type="evidence" value="ECO:0007669"/>
    <property type="project" value="UniProtKB-KW"/>
</dbReference>
<dbReference type="InterPro" id="IPR011663">
    <property type="entry name" value="UTRA"/>
</dbReference>
<sequence>MVRRASHRQRRATYRRRARPRAFPPDHGPPEAGPVNSATHSGIREAIRDRIVAGEWKLGELIPGEVEFAEEYGCSRTTVNRALQALAEEGIVERKRKGGTRVRPLPARQAQVNIPILREQVEGGGQEYAHRVLRREQRKPPAALRERMRLGTDQRCAFLESLHLADGKAFAFERRWVNLETVPEFSDADLAETSANEWLVRTVPFSRGEVALSASVADERLAELFGTAAGEALFTMDRTTWFGDRSVTDITLVYKPGYRLNFEI</sequence>
<dbReference type="InterPro" id="IPR036390">
    <property type="entry name" value="WH_DNA-bd_sf"/>
</dbReference>
<feature type="region of interest" description="Disordered" evidence="4">
    <location>
        <begin position="1"/>
        <end position="40"/>
    </location>
</feature>
<dbReference type="PROSITE" id="PS50949">
    <property type="entry name" value="HTH_GNTR"/>
    <property type="match status" value="1"/>
</dbReference>
<dbReference type="InterPro" id="IPR028978">
    <property type="entry name" value="Chorismate_lyase_/UTRA_dom_sf"/>
</dbReference>
<keyword evidence="1" id="KW-0805">Transcription regulation</keyword>
<evidence type="ECO:0000256" key="3">
    <source>
        <dbReference type="ARBA" id="ARBA00023163"/>
    </source>
</evidence>
<comment type="caution">
    <text evidence="6">The sequence shown here is derived from an EMBL/GenBank/DDBJ whole genome shotgun (WGS) entry which is preliminary data.</text>
</comment>
<dbReference type="Gene3D" id="3.40.1410.10">
    <property type="entry name" value="Chorismate lyase-like"/>
    <property type="match status" value="1"/>
</dbReference>
<accession>A0A844XZL4</accession>
<dbReference type="InterPro" id="IPR000524">
    <property type="entry name" value="Tscrpt_reg_HTH_GntR"/>
</dbReference>
<keyword evidence="2" id="KW-0238">DNA-binding</keyword>
<dbReference type="Gene3D" id="1.10.10.10">
    <property type="entry name" value="Winged helix-like DNA-binding domain superfamily/Winged helix DNA-binding domain"/>
    <property type="match status" value="1"/>
</dbReference>
<evidence type="ECO:0000256" key="2">
    <source>
        <dbReference type="ARBA" id="ARBA00023125"/>
    </source>
</evidence>
<keyword evidence="7" id="KW-1185">Reference proteome</keyword>
<dbReference type="GO" id="GO:0003700">
    <property type="term" value="F:DNA-binding transcription factor activity"/>
    <property type="evidence" value="ECO:0007669"/>
    <property type="project" value="InterPro"/>
</dbReference>
<dbReference type="SUPFAM" id="SSF64288">
    <property type="entry name" value="Chorismate lyase-like"/>
    <property type="match status" value="1"/>
</dbReference>
<dbReference type="PANTHER" id="PTHR44846:SF16">
    <property type="entry name" value="TRANSCRIPTIONAL REGULATOR PHNF-RELATED"/>
    <property type="match status" value="1"/>
</dbReference>
<feature type="compositionally biased region" description="Basic residues" evidence="4">
    <location>
        <begin position="1"/>
        <end position="20"/>
    </location>
</feature>
<dbReference type="SMART" id="SM00866">
    <property type="entry name" value="UTRA"/>
    <property type="match status" value="1"/>
</dbReference>
<evidence type="ECO:0000259" key="5">
    <source>
        <dbReference type="PROSITE" id="PS50949"/>
    </source>
</evidence>
<evidence type="ECO:0000313" key="7">
    <source>
        <dbReference type="Proteomes" id="UP000444185"/>
    </source>
</evidence>
<dbReference type="CDD" id="cd07377">
    <property type="entry name" value="WHTH_GntR"/>
    <property type="match status" value="1"/>
</dbReference>
<dbReference type="EMBL" id="WTYF01000004">
    <property type="protein sequence ID" value="MXO51500.1"/>
    <property type="molecule type" value="Genomic_DNA"/>
</dbReference>
<protein>
    <submittedName>
        <fullName evidence="6">UTRA domain-containing protein</fullName>
    </submittedName>
</protein>
<gene>
    <name evidence="6" type="ORF">GRI42_09325</name>
</gene>
<name>A0A844XZL4_9SPHN</name>
<dbReference type="PRINTS" id="PR00035">
    <property type="entry name" value="HTHGNTR"/>
</dbReference>
<dbReference type="Pfam" id="PF00392">
    <property type="entry name" value="GntR"/>
    <property type="match status" value="1"/>
</dbReference>
<dbReference type="PANTHER" id="PTHR44846">
    <property type="entry name" value="MANNOSYL-D-GLYCERATE TRANSPORT/METABOLISM SYSTEM REPRESSOR MNGR-RELATED"/>
    <property type="match status" value="1"/>
</dbReference>
<proteinExistence type="predicted"/>
<dbReference type="Proteomes" id="UP000444185">
    <property type="component" value="Unassembled WGS sequence"/>
</dbReference>
<dbReference type="SMART" id="SM00345">
    <property type="entry name" value="HTH_GNTR"/>
    <property type="match status" value="1"/>
</dbReference>
<dbReference type="InterPro" id="IPR050679">
    <property type="entry name" value="Bact_HTH_transcr_reg"/>
</dbReference>
<dbReference type="Pfam" id="PF07702">
    <property type="entry name" value="UTRA"/>
    <property type="match status" value="1"/>
</dbReference>
<evidence type="ECO:0000313" key="6">
    <source>
        <dbReference type="EMBL" id="MXO51500.1"/>
    </source>
</evidence>
<evidence type="ECO:0000256" key="4">
    <source>
        <dbReference type="SAM" id="MobiDB-lite"/>
    </source>
</evidence>
<dbReference type="InterPro" id="IPR036388">
    <property type="entry name" value="WH-like_DNA-bd_sf"/>
</dbReference>
<feature type="domain" description="HTH gntR-type" evidence="5">
    <location>
        <begin position="37"/>
        <end position="105"/>
    </location>
</feature>
<dbReference type="SUPFAM" id="SSF46785">
    <property type="entry name" value="Winged helix' DNA-binding domain"/>
    <property type="match status" value="1"/>
</dbReference>
<organism evidence="6 7">
    <name type="scientific">Qipengyuania gaetbuli</name>
    <dbReference type="NCBI Taxonomy" id="266952"/>
    <lineage>
        <taxon>Bacteria</taxon>
        <taxon>Pseudomonadati</taxon>
        <taxon>Pseudomonadota</taxon>
        <taxon>Alphaproteobacteria</taxon>
        <taxon>Sphingomonadales</taxon>
        <taxon>Erythrobacteraceae</taxon>
        <taxon>Qipengyuania</taxon>
    </lineage>
</organism>